<sequence length="183" mass="20780">MSHSWPPGEFSTSRLLLRKPHPADAEVQFSRLSGDAAVTRYLGWLCHASITQTRQQISHDLLRADRGAAWTWALLQQGSAAHDVAGFLQLTRHDHVLRLGYALRQSCWGQGLMAEAIAAVCERVFEQAWAWRLEAQCDVDNHASRRLLEKLGWCCEGRLRRGLVHPNVSSEPRDVWLYALTRD</sequence>
<dbReference type="EMBL" id="BAABLD010000017">
    <property type="protein sequence ID" value="GAA5172120.1"/>
    <property type="molecule type" value="Genomic_DNA"/>
</dbReference>
<dbReference type="Proteomes" id="UP001500547">
    <property type="component" value="Unassembled WGS sequence"/>
</dbReference>
<protein>
    <submittedName>
        <fullName evidence="2">GNAT family protein</fullName>
    </submittedName>
</protein>
<dbReference type="Pfam" id="PF13302">
    <property type="entry name" value="Acetyltransf_3"/>
    <property type="match status" value="1"/>
</dbReference>
<gene>
    <name evidence="2" type="ORF">GCM10025770_37860</name>
</gene>
<feature type="domain" description="N-acetyltransferase" evidence="1">
    <location>
        <begin position="27"/>
        <end position="183"/>
    </location>
</feature>
<dbReference type="InterPro" id="IPR051531">
    <property type="entry name" value="N-acetyltransferase"/>
</dbReference>
<comment type="caution">
    <text evidence="2">The sequence shown here is derived from an EMBL/GenBank/DDBJ whole genome shotgun (WGS) entry which is preliminary data.</text>
</comment>
<dbReference type="PANTHER" id="PTHR43792">
    <property type="entry name" value="GNAT FAMILY, PUTATIVE (AFU_ORTHOLOGUE AFUA_3G00765)-RELATED-RELATED"/>
    <property type="match status" value="1"/>
</dbReference>
<dbReference type="Gene3D" id="3.40.630.30">
    <property type="match status" value="1"/>
</dbReference>
<reference evidence="3" key="1">
    <citation type="journal article" date="2019" name="Int. J. Syst. Evol. Microbiol.">
        <title>The Global Catalogue of Microorganisms (GCM) 10K type strain sequencing project: providing services to taxonomists for standard genome sequencing and annotation.</title>
        <authorList>
            <consortium name="The Broad Institute Genomics Platform"/>
            <consortium name="The Broad Institute Genome Sequencing Center for Infectious Disease"/>
            <person name="Wu L."/>
            <person name="Ma J."/>
        </authorList>
    </citation>
    <scope>NUCLEOTIDE SEQUENCE [LARGE SCALE GENOMIC DNA]</scope>
    <source>
        <strain evidence="3">JCM 18715</strain>
    </source>
</reference>
<keyword evidence="3" id="KW-1185">Reference proteome</keyword>
<evidence type="ECO:0000313" key="2">
    <source>
        <dbReference type="EMBL" id="GAA5172120.1"/>
    </source>
</evidence>
<dbReference type="RefSeq" id="WP_345534679.1">
    <property type="nucleotide sequence ID" value="NZ_BAABLD010000017.1"/>
</dbReference>
<dbReference type="SUPFAM" id="SSF55729">
    <property type="entry name" value="Acyl-CoA N-acyltransferases (Nat)"/>
    <property type="match status" value="1"/>
</dbReference>
<dbReference type="InterPro" id="IPR016181">
    <property type="entry name" value="Acyl_CoA_acyltransferase"/>
</dbReference>
<name>A0ABP9R6J1_9RHOO</name>
<dbReference type="PROSITE" id="PS51186">
    <property type="entry name" value="GNAT"/>
    <property type="match status" value="1"/>
</dbReference>
<accession>A0ABP9R6J1</accession>
<dbReference type="InterPro" id="IPR000182">
    <property type="entry name" value="GNAT_dom"/>
</dbReference>
<proteinExistence type="predicted"/>
<evidence type="ECO:0000259" key="1">
    <source>
        <dbReference type="PROSITE" id="PS51186"/>
    </source>
</evidence>
<evidence type="ECO:0000313" key="3">
    <source>
        <dbReference type="Proteomes" id="UP001500547"/>
    </source>
</evidence>
<organism evidence="2 3">
    <name type="scientific">Viridibacterium curvum</name>
    <dbReference type="NCBI Taxonomy" id="1101404"/>
    <lineage>
        <taxon>Bacteria</taxon>
        <taxon>Pseudomonadati</taxon>
        <taxon>Pseudomonadota</taxon>
        <taxon>Betaproteobacteria</taxon>
        <taxon>Rhodocyclales</taxon>
        <taxon>Rhodocyclaceae</taxon>
        <taxon>Viridibacterium</taxon>
    </lineage>
</organism>